<name>A0A7X8C3S6_9LACT</name>
<feature type="non-terminal residue" evidence="2">
    <location>
        <position position="68"/>
    </location>
</feature>
<reference evidence="2 3" key="1">
    <citation type="journal article" date="2020" name="Biotechnol. Biofuels">
        <title>New insights from the biogas microbiome by comprehensive genome-resolved metagenomics of nearly 1600 species originating from multiple anaerobic digesters.</title>
        <authorList>
            <person name="Campanaro S."/>
            <person name="Treu L."/>
            <person name="Rodriguez-R L.M."/>
            <person name="Kovalovszki A."/>
            <person name="Ziels R.M."/>
            <person name="Maus I."/>
            <person name="Zhu X."/>
            <person name="Kougias P.G."/>
            <person name="Basile A."/>
            <person name="Luo G."/>
            <person name="Schluter A."/>
            <person name="Konstantinidis K.T."/>
            <person name="Angelidaki I."/>
        </authorList>
    </citation>
    <scope>NUCLEOTIDE SEQUENCE [LARGE SCALE GENOMIC DNA]</scope>
    <source>
        <strain evidence="2">AS23ysBPME_34</strain>
    </source>
</reference>
<dbReference type="Proteomes" id="UP000541058">
    <property type="component" value="Unassembled WGS sequence"/>
</dbReference>
<feature type="chain" id="PRO_5038504627" evidence="1">
    <location>
        <begin position="25"/>
        <end position="68"/>
    </location>
</feature>
<dbReference type="AlphaFoldDB" id="A0A7X8C3S6"/>
<accession>A0A7X8C3S6</accession>
<protein>
    <submittedName>
        <fullName evidence="2">ABC transporter</fullName>
    </submittedName>
</protein>
<sequence length="68" mass="7778">MKKLQKLSVLFSTALVLGSSVNFAAIAEAADYNLPDARFEVDPSTPSWEKDKEHPAKLRWYVNFDWYA</sequence>
<proteinExistence type="predicted"/>
<dbReference type="EMBL" id="JAAYSM010000193">
    <property type="protein sequence ID" value="NLJ18415.1"/>
    <property type="molecule type" value="Genomic_DNA"/>
</dbReference>
<evidence type="ECO:0000313" key="3">
    <source>
        <dbReference type="Proteomes" id="UP000541058"/>
    </source>
</evidence>
<keyword evidence="1" id="KW-0732">Signal</keyword>
<evidence type="ECO:0000256" key="1">
    <source>
        <dbReference type="SAM" id="SignalP"/>
    </source>
</evidence>
<gene>
    <name evidence="2" type="ORF">GX355_06090</name>
</gene>
<evidence type="ECO:0000313" key="2">
    <source>
        <dbReference type="EMBL" id="NLJ18415.1"/>
    </source>
</evidence>
<comment type="caution">
    <text evidence="2">The sequence shown here is derived from an EMBL/GenBank/DDBJ whole genome shotgun (WGS) entry which is preliminary data.</text>
</comment>
<feature type="signal peptide" evidence="1">
    <location>
        <begin position="1"/>
        <end position="24"/>
    </location>
</feature>
<organism evidence="2 3">
    <name type="scientific">Globicatella sulfidifaciens</name>
    <dbReference type="NCBI Taxonomy" id="136093"/>
    <lineage>
        <taxon>Bacteria</taxon>
        <taxon>Bacillati</taxon>
        <taxon>Bacillota</taxon>
        <taxon>Bacilli</taxon>
        <taxon>Lactobacillales</taxon>
        <taxon>Aerococcaceae</taxon>
        <taxon>Globicatella</taxon>
    </lineage>
</organism>